<dbReference type="Gene3D" id="3.40.50.300">
    <property type="entry name" value="P-loop containing nucleotide triphosphate hydrolases"/>
    <property type="match status" value="1"/>
</dbReference>
<evidence type="ECO:0000313" key="9">
    <source>
        <dbReference type="EMBL" id="CAL4892441.1"/>
    </source>
</evidence>
<dbReference type="EMBL" id="OZ075120">
    <property type="protein sequence ID" value="CAL4892441.1"/>
    <property type="molecule type" value="Genomic_DNA"/>
</dbReference>
<evidence type="ECO:0000256" key="1">
    <source>
        <dbReference type="ARBA" id="ARBA00008894"/>
    </source>
</evidence>
<dbReference type="PRINTS" id="PR00364">
    <property type="entry name" value="DISEASERSIST"/>
</dbReference>
<dbReference type="Pfam" id="PF00931">
    <property type="entry name" value="NB-ARC"/>
    <property type="match status" value="1"/>
</dbReference>
<dbReference type="InterPro" id="IPR002182">
    <property type="entry name" value="NB-ARC"/>
</dbReference>
<evidence type="ECO:0000313" key="8">
    <source>
        <dbReference type="EMBL" id="CAL4892440.1"/>
    </source>
</evidence>
<dbReference type="GO" id="GO:0000166">
    <property type="term" value="F:nucleotide binding"/>
    <property type="evidence" value="ECO:0007669"/>
    <property type="project" value="UniProtKB-KW"/>
</dbReference>
<evidence type="ECO:0000259" key="6">
    <source>
        <dbReference type="Pfam" id="PF00931"/>
    </source>
</evidence>
<dbReference type="PANTHER" id="PTHR33377:SF101">
    <property type="entry name" value="NB-ARC DOMAIN CONTAINING PROTEIN, EXPRESSED"/>
    <property type="match status" value="1"/>
</dbReference>
<gene>
    <name evidence="8" type="ORF">URODEC1_LOCUS4275</name>
    <name evidence="9" type="ORF">URODEC1_LOCUS4276</name>
</gene>
<evidence type="ECO:0000256" key="2">
    <source>
        <dbReference type="ARBA" id="ARBA00022614"/>
    </source>
</evidence>
<reference evidence="8 10" key="2">
    <citation type="submission" date="2024-10" db="EMBL/GenBank/DDBJ databases">
        <authorList>
            <person name="Ryan C."/>
        </authorList>
    </citation>
    <scope>NUCLEOTIDE SEQUENCE [LARGE SCALE GENOMIC DNA]</scope>
</reference>
<dbReference type="InterPro" id="IPR027417">
    <property type="entry name" value="P-loop_NTPase"/>
</dbReference>
<evidence type="ECO:0008006" key="11">
    <source>
        <dbReference type="Google" id="ProtNLM"/>
    </source>
</evidence>
<evidence type="ECO:0000313" key="10">
    <source>
        <dbReference type="Proteomes" id="UP001497457"/>
    </source>
</evidence>
<dbReference type="AlphaFoldDB" id="A0ABC8VKP1"/>
<keyword evidence="5" id="KW-0611">Plant defense</keyword>
<dbReference type="PANTHER" id="PTHR33377">
    <property type="entry name" value="OS10G0134700 PROTEIN-RELATED"/>
    <property type="match status" value="1"/>
</dbReference>
<keyword evidence="2" id="KW-0433">Leucine-rich repeat</keyword>
<feature type="domain" description="Disease resistance N-terminal" evidence="7">
    <location>
        <begin position="9"/>
        <end position="91"/>
    </location>
</feature>
<keyword evidence="10" id="KW-1185">Reference proteome</keyword>
<dbReference type="InterPro" id="IPR041118">
    <property type="entry name" value="Rx_N"/>
</dbReference>
<name>A0ABC8VKP1_9POAL</name>
<evidence type="ECO:0000259" key="7">
    <source>
        <dbReference type="Pfam" id="PF18052"/>
    </source>
</evidence>
<reference evidence="10" key="1">
    <citation type="submission" date="2024-06" db="EMBL/GenBank/DDBJ databases">
        <authorList>
            <person name="Ryan C."/>
        </authorList>
    </citation>
    <scope>NUCLEOTIDE SEQUENCE [LARGE SCALE GENOMIC DNA]</scope>
</reference>
<dbReference type="Proteomes" id="UP001497457">
    <property type="component" value="Chromosome 10rd"/>
</dbReference>
<organism evidence="8 10">
    <name type="scientific">Urochloa decumbens</name>
    <dbReference type="NCBI Taxonomy" id="240449"/>
    <lineage>
        <taxon>Eukaryota</taxon>
        <taxon>Viridiplantae</taxon>
        <taxon>Streptophyta</taxon>
        <taxon>Embryophyta</taxon>
        <taxon>Tracheophyta</taxon>
        <taxon>Spermatophyta</taxon>
        <taxon>Magnoliopsida</taxon>
        <taxon>Liliopsida</taxon>
        <taxon>Poales</taxon>
        <taxon>Poaceae</taxon>
        <taxon>PACMAD clade</taxon>
        <taxon>Panicoideae</taxon>
        <taxon>Panicodae</taxon>
        <taxon>Paniceae</taxon>
        <taxon>Melinidinae</taxon>
        <taxon>Urochloa</taxon>
    </lineage>
</organism>
<proteinExistence type="inferred from homology"/>
<dbReference type="SUPFAM" id="SSF52540">
    <property type="entry name" value="P-loop containing nucleoside triphosphate hydrolases"/>
    <property type="match status" value="1"/>
</dbReference>
<evidence type="ECO:0000256" key="4">
    <source>
        <dbReference type="ARBA" id="ARBA00022741"/>
    </source>
</evidence>
<keyword evidence="4" id="KW-0547">Nucleotide-binding</keyword>
<evidence type="ECO:0000256" key="3">
    <source>
        <dbReference type="ARBA" id="ARBA00022737"/>
    </source>
</evidence>
<dbReference type="EMBL" id="OZ075120">
    <property type="protein sequence ID" value="CAL4892440.1"/>
    <property type="molecule type" value="Genomic_DNA"/>
</dbReference>
<protein>
    <recommendedName>
        <fullName evidence="11">NB-ARC domain-containing protein</fullName>
    </recommendedName>
</protein>
<keyword evidence="3" id="KW-0677">Repeat</keyword>
<accession>A0ABC8VKP1</accession>
<comment type="similarity">
    <text evidence="1">Belongs to the disease resistance NB-LRR family.</text>
</comment>
<sequence>MANAIFSSVMSDLVSRAISLLIGQLTNQRSTEAKLQALHHMVIKIQSVVEEAEERQITSHGLLSWLSELINVVYQGRYMLDIFRYGVTEASGHSDGDHEVGSQSSLSLFNPAKRLRVAVDTTKTLWLRTNDVTELDHVIKNLQLVCKNLKEFIILLGSKPPLVHRPITTTLYVDNQMFGRYVERERIINFLLSEQNDSMSKELSILPVIGHTGVGKATLVQHACVDPRVSSYFSSVLLFDSYITHSMGNTIDSIWSYDDPAQILNDKVHGRRFLIVFQDVAFQHMQKLKMILPSLRPGKRGSKIILTSNNKHVASMGTVKPIILHDLPQPEYWVFFKSHAVGSPDLELDQGLMTIGRVIAMRLKGSFLGAKIVGGLLKANPSPKFWRTVANCSAWNLLFDGNGLAYSNEIASHLLLPHVKKQRITITSSLPSNCRTQLRLENICPGDHVDNSDRDKPTDGSNSPEFDVLLCKSLFPFYNLYLVAHCTRH</sequence>
<dbReference type="GO" id="GO:0006952">
    <property type="term" value="P:defense response"/>
    <property type="evidence" value="ECO:0007669"/>
    <property type="project" value="UniProtKB-KW"/>
</dbReference>
<dbReference type="Pfam" id="PF18052">
    <property type="entry name" value="Rx_N"/>
    <property type="match status" value="1"/>
</dbReference>
<feature type="domain" description="NB-ARC" evidence="6">
    <location>
        <begin position="185"/>
        <end position="341"/>
    </location>
</feature>
<evidence type="ECO:0000256" key="5">
    <source>
        <dbReference type="ARBA" id="ARBA00022821"/>
    </source>
</evidence>
<dbReference type="Gene3D" id="1.20.5.4130">
    <property type="match status" value="1"/>
</dbReference>